<evidence type="ECO:0000256" key="8">
    <source>
        <dbReference type="ARBA" id="ARBA00023136"/>
    </source>
</evidence>
<dbReference type="AlphaFoldDB" id="A0A8B7XM30"/>
<evidence type="ECO:0000256" key="1">
    <source>
        <dbReference type="ARBA" id="ARBA00004167"/>
    </source>
</evidence>
<evidence type="ECO:0000256" key="10">
    <source>
        <dbReference type="SAM" id="Phobius"/>
    </source>
</evidence>
<evidence type="ECO:0000256" key="2">
    <source>
        <dbReference type="ARBA" id="ARBA00004325"/>
    </source>
</evidence>
<organism evidence="12 13">
    <name type="scientific">Acanthaster planci</name>
    <name type="common">Crown-of-thorns starfish</name>
    <dbReference type="NCBI Taxonomy" id="133434"/>
    <lineage>
        <taxon>Eukaryota</taxon>
        <taxon>Metazoa</taxon>
        <taxon>Echinodermata</taxon>
        <taxon>Eleutherozoa</taxon>
        <taxon>Asterozoa</taxon>
        <taxon>Asteroidea</taxon>
        <taxon>Valvatacea</taxon>
        <taxon>Valvatida</taxon>
        <taxon>Acanthasteridae</taxon>
        <taxon>Acanthaster</taxon>
    </lineage>
</organism>
<feature type="domain" description="Armadillo repeat-containing" evidence="11">
    <location>
        <begin position="90"/>
        <end position="278"/>
    </location>
</feature>
<sequence length="339" mass="36891">MAAPMSFLPRVIIGATTFAVVVAGTFYLYYRSRHIFRRKPSKALSPDKPTSSQYLDSTTEEADYQREVFQALASYHAERHERDNSIISLILLLESDDESQLCKVLTTVANKAAFTEEQNAVRFAGGLPVIMRLLERDSDRVRTCAATCIANLALNNHNQPVLKCCIPTLLALSTDPLHTKGLRLASIQALVNLSVSGQCGELFSYPGALHSLFALIGDGSTSLGQQALRVLVNLSADETVVPTLLGFQVPGDFTTQLEPHHTPESLLRMLSFLINLRSSPLASVGGNSQVTNASRGSSFRDLLIGGADELKVAVETLVHHGNTNVEQQARRLLAMLSAF</sequence>
<evidence type="ECO:0000256" key="6">
    <source>
        <dbReference type="ARBA" id="ARBA00022989"/>
    </source>
</evidence>
<dbReference type="Gene3D" id="1.25.10.10">
    <property type="entry name" value="Leucine-rich Repeat Variant"/>
    <property type="match status" value="1"/>
</dbReference>
<dbReference type="InterPro" id="IPR011989">
    <property type="entry name" value="ARM-like"/>
</dbReference>
<keyword evidence="4 10" id="KW-0812">Transmembrane</keyword>
<name>A0A8B7XM30_ACAPL</name>
<evidence type="ECO:0000256" key="3">
    <source>
        <dbReference type="ARBA" id="ARBA00010553"/>
    </source>
</evidence>
<dbReference type="PROSITE" id="PS50176">
    <property type="entry name" value="ARM_REPEAT"/>
    <property type="match status" value="1"/>
</dbReference>
<evidence type="ECO:0000256" key="9">
    <source>
        <dbReference type="PROSITE-ProRule" id="PRU00259"/>
    </source>
</evidence>
<feature type="repeat" description="ARM" evidence="9">
    <location>
        <begin position="125"/>
        <end position="162"/>
    </location>
</feature>
<dbReference type="InterPro" id="IPR051303">
    <property type="entry name" value="Armcx_regulator"/>
</dbReference>
<evidence type="ECO:0000256" key="4">
    <source>
        <dbReference type="ARBA" id="ARBA00022692"/>
    </source>
</evidence>
<accession>A0A8B7XM30</accession>
<keyword evidence="5" id="KW-0735">Signal-anchor</keyword>
<keyword evidence="8 10" id="KW-0472">Membrane</keyword>
<evidence type="ECO:0000256" key="5">
    <source>
        <dbReference type="ARBA" id="ARBA00022968"/>
    </source>
</evidence>
<dbReference type="KEGG" id="aplc:110974105"/>
<feature type="transmembrane region" description="Helical" evidence="10">
    <location>
        <begin position="12"/>
        <end position="30"/>
    </location>
</feature>
<dbReference type="OrthoDB" id="10017790at2759"/>
<evidence type="ECO:0000313" key="13">
    <source>
        <dbReference type="RefSeq" id="XP_022081166.1"/>
    </source>
</evidence>
<dbReference type="OMA" id="GACCCIY"/>
<dbReference type="RefSeq" id="XP_022081166.1">
    <property type="nucleotide sequence ID" value="XM_022225474.1"/>
</dbReference>
<comment type="similarity">
    <text evidence="3">Belongs to the eutherian X-chromosome-specific Armcx family.</text>
</comment>
<proteinExistence type="inferred from homology"/>
<evidence type="ECO:0000259" key="11">
    <source>
        <dbReference type="Pfam" id="PF04826"/>
    </source>
</evidence>
<dbReference type="PANTHER" id="PTHR15712">
    <property type="entry name" value="ARMADILLO REPEAT CONTAINING PROTEIN"/>
    <property type="match status" value="1"/>
</dbReference>
<evidence type="ECO:0000313" key="12">
    <source>
        <dbReference type="Proteomes" id="UP000694845"/>
    </source>
</evidence>
<keyword evidence="12" id="KW-1185">Reference proteome</keyword>
<dbReference type="Pfam" id="PF04826">
    <property type="entry name" value="Arm_2"/>
    <property type="match status" value="1"/>
</dbReference>
<keyword evidence="6 10" id="KW-1133">Transmembrane helix</keyword>
<protein>
    <submittedName>
        <fullName evidence="13">Armadillo repeat-containing protein 10-like</fullName>
    </submittedName>
</protein>
<gene>
    <name evidence="13" type="primary">LOC110974105</name>
</gene>
<dbReference type="GeneID" id="110974105"/>
<evidence type="ECO:0000256" key="7">
    <source>
        <dbReference type="ARBA" id="ARBA00023128"/>
    </source>
</evidence>
<dbReference type="SMART" id="SM00185">
    <property type="entry name" value="ARM"/>
    <property type="match status" value="2"/>
</dbReference>
<dbReference type="InterPro" id="IPR016024">
    <property type="entry name" value="ARM-type_fold"/>
</dbReference>
<dbReference type="InterPro" id="IPR006911">
    <property type="entry name" value="ARM-rpt_dom"/>
</dbReference>
<dbReference type="SUPFAM" id="SSF48371">
    <property type="entry name" value="ARM repeat"/>
    <property type="match status" value="1"/>
</dbReference>
<keyword evidence="7" id="KW-0496">Mitochondrion</keyword>
<dbReference type="InterPro" id="IPR000225">
    <property type="entry name" value="Armadillo"/>
</dbReference>
<dbReference type="PANTHER" id="PTHR15712:SF23">
    <property type="entry name" value="ARMADILLO REPEAT CONTAINING 10"/>
    <property type="match status" value="1"/>
</dbReference>
<dbReference type="Proteomes" id="UP000694845">
    <property type="component" value="Unplaced"/>
</dbReference>
<reference evidence="13" key="1">
    <citation type="submission" date="2025-08" db="UniProtKB">
        <authorList>
            <consortium name="RefSeq"/>
        </authorList>
    </citation>
    <scope>IDENTIFICATION</scope>
</reference>
<comment type="subcellular location">
    <subcellularLocation>
        <location evidence="1">Membrane</location>
        <topology evidence="1">Single-pass membrane protein</topology>
    </subcellularLocation>
    <subcellularLocation>
        <location evidence="2">Mitochondrion membrane</location>
    </subcellularLocation>
</comment>
<dbReference type="GO" id="GO:0031966">
    <property type="term" value="C:mitochondrial membrane"/>
    <property type="evidence" value="ECO:0007669"/>
    <property type="project" value="UniProtKB-SubCell"/>
</dbReference>